<keyword evidence="2" id="KW-1185">Reference proteome</keyword>
<dbReference type="EMBL" id="FQUT01000001">
    <property type="protein sequence ID" value="SHE48918.1"/>
    <property type="molecule type" value="Genomic_DNA"/>
</dbReference>
<accession>A0A1M4TWU7</accession>
<dbReference type="AlphaFoldDB" id="A0A1M4TWU7"/>
<name>A0A1M4TWU7_9FLAO</name>
<reference evidence="2" key="1">
    <citation type="submission" date="2016-11" db="EMBL/GenBank/DDBJ databases">
        <authorList>
            <person name="Varghese N."/>
            <person name="Submissions S."/>
        </authorList>
    </citation>
    <scope>NUCLEOTIDE SEQUENCE [LARGE SCALE GENOMIC DNA]</scope>
    <source>
        <strain evidence="2">DSM 27619</strain>
    </source>
</reference>
<protein>
    <submittedName>
        <fullName evidence="1">Uncharacterized protein</fullName>
    </submittedName>
</protein>
<evidence type="ECO:0000313" key="1">
    <source>
        <dbReference type="EMBL" id="SHE48918.1"/>
    </source>
</evidence>
<evidence type="ECO:0000313" key="2">
    <source>
        <dbReference type="Proteomes" id="UP000184518"/>
    </source>
</evidence>
<organism evidence="1 2">
    <name type="scientific">Chryseobacterium arachidis</name>
    <dbReference type="NCBI Taxonomy" id="1416778"/>
    <lineage>
        <taxon>Bacteria</taxon>
        <taxon>Pseudomonadati</taxon>
        <taxon>Bacteroidota</taxon>
        <taxon>Flavobacteriia</taxon>
        <taxon>Flavobacteriales</taxon>
        <taxon>Weeksellaceae</taxon>
        <taxon>Chryseobacterium group</taxon>
        <taxon>Chryseobacterium</taxon>
    </lineage>
</organism>
<gene>
    <name evidence="1" type="ORF">SAMN05443633_101345</name>
</gene>
<sequence length="35" mass="3976">MMIFKNNPAVHAQASGTFGFKKHNFKQQLIELKNG</sequence>
<dbReference type="Proteomes" id="UP000184518">
    <property type="component" value="Unassembled WGS sequence"/>
</dbReference>
<proteinExistence type="predicted"/>